<dbReference type="InterPro" id="IPR050553">
    <property type="entry name" value="Thioredoxin_ResA/DsbE_sf"/>
</dbReference>
<reference evidence="6 7" key="1">
    <citation type="journal article" date="2019" name="Int. J. Syst. Evol. Microbiol.">
        <title>Capsulimonas corticalis gen. nov., sp. nov., an aerobic capsulated bacterium, of a novel bacterial order, Capsulimonadales ord. nov., of the class Armatimonadia of the phylum Armatimonadetes.</title>
        <authorList>
            <person name="Li J."/>
            <person name="Kudo C."/>
            <person name="Tonouchi A."/>
        </authorList>
    </citation>
    <scope>NUCLEOTIDE SEQUENCE [LARGE SCALE GENOMIC DNA]</scope>
    <source>
        <strain evidence="6 7">AX-7</strain>
    </source>
</reference>
<dbReference type="InterPro" id="IPR013766">
    <property type="entry name" value="Thioredoxin_domain"/>
</dbReference>
<evidence type="ECO:0000313" key="6">
    <source>
        <dbReference type="EMBL" id="BDI32362.1"/>
    </source>
</evidence>
<dbReference type="RefSeq" id="WP_119321958.1">
    <property type="nucleotide sequence ID" value="NZ_AP025739.1"/>
</dbReference>
<comment type="subcellular location">
    <subcellularLocation>
        <location evidence="1">Cell envelope</location>
    </subcellularLocation>
</comment>
<sequence length="430" mass="45808">MAYLSQSNTARRGFLMAALQLSALPVIVASAQPRTWAADNAKSAAAVANTAQAKALLASTVSKIGAAKTIKFTSVVTLTGIGASHTSPITVEVIKQQPEQFSYRLLDSGKEIGKIISSLNGGYVYDPVGNRYSNIEKGELMTGLTVMPPDKRLGIAVLSHLLMGSHPFSDQMFIGGTSPSKVSSYSGQLNGQPINHIIEVYPDGKGATTIHTYVNQQTGLPDRFSVDTKSVGQHITLQIDFSGFQLGDTPLPDTTFSMTPPATATVYTPPKDQESAEPPILPTGTVAPNFAVQDVKGKTAHLADFAGKVVVLDFWSTWCGPCQASLPATDKLAKKYKSKDVVFMPVCSWDDKSAFTPWVKQRKSWTMTFYFDPAGRGAKNIASELYKVSGIPTQFVIGKDGKVAVGFVGYDGAEGEKNLSAAIDKALAGS</sequence>
<evidence type="ECO:0000256" key="4">
    <source>
        <dbReference type="ARBA" id="ARBA00023157"/>
    </source>
</evidence>
<dbReference type="Pfam" id="PF08534">
    <property type="entry name" value="Redoxin"/>
    <property type="match status" value="1"/>
</dbReference>
<name>A0A402CX80_9BACT</name>
<dbReference type="PANTHER" id="PTHR42852:SF6">
    <property type="entry name" value="THIOL:DISULFIDE INTERCHANGE PROTEIN DSBE"/>
    <property type="match status" value="1"/>
</dbReference>
<evidence type="ECO:0000256" key="5">
    <source>
        <dbReference type="ARBA" id="ARBA00023284"/>
    </source>
</evidence>
<dbReference type="GO" id="GO:0030313">
    <property type="term" value="C:cell envelope"/>
    <property type="evidence" value="ECO:0007669"/>
    <property type="project" value="UniProtKB-SubCell"/>
</dbReference>
<dbReference type="CDD" id="cd02966">
    <property type="entry name" value="TlpA_like_family"/>
    <property type="match status" value="1"/>
</dbReference>
<dbReference type="GO" id="GO:0017004">
    <property type="term" value="P:cytochrome complex assembly"/>
    <property type="evidence" value="ECO:0007669"/>
    <property type="project" value="UniProtKB-KW"/>
</dbReference>
<dbReference type="Gene3D" id="3.40.30.10">
    <property type="entry name" value="Glutaredoxin"/>
    <property type="match status" value="1"/>
</dbReference>
<dbReference type="Proteomes" id="UP000287394">
    <property type="component" value="Chromosome"/>
</dbReference>
<evidence type="ECO:0000256" key="1">
    <source>
        <dbReference type="ARBA" id="ARBA00004196"/>
    </source>
</evidence>
<dbReference type="EMBL" id="AP025739">
    <property type="protein sequence ID" value="BDI32362.1"/>
    <property type="molecule type" value="Genomic_DNA"/>
</dbReference>
<dbReference type="KEGG" id="ccot:CCAX7_44130"/>
<dbReference type="InterPro" id="IPR017937">
    <property type="entry name" value="Thioredoxin_CS"/>
</dbReference>
<keyword evidence="2" id="KW-0201">Cytochrome c-type biogenesis</keyword>
<accession>A0A402CX80</accession>
<dbReference type="GO" id="GO:0016491">
    <property type="term" value="F:oxidoreductase activity"/>
    <property type="evidence" value="ECO:0007669"/>
    <property type="project" value="InterPro"/>
</dbReference>
<evidence type="ECO:0000256" key="3">
    <source>
        <dbReference type="ARBA" id="ARBA00022968"/>
    </source>
</evidence>
<protein>
    <submittedName>
        <fullName evidence="6">Uncharacterized protein</fullName>
    </submittedName>
</protein>
<organism evidence="6 7">
    <name type="scientific">Capsulimonas corticalis</name>
    <dbReference type="NCBI Taxonomy" id="2219043"/>
    <lineage>
        <taxon>Bacteria</taxon>
        <taxon>Bacillati</taxon>
        <taxon>Armatimonadota</taxon>
        <taxon>Armatimonadia</taxon>
        <taxon>Capsulimonadales</taxon>
        <taxon>Capsulimonadaceae</taxon>
        <taxon>Capsulimonas</taxon>
    </lineage>
</organism>
<dbReference type="PROSITE" id="PS00194">
    <property type="entry name" value="THIOREDOXIN_1"/>
    <property type="match status" value="1"/>
</dbReference>
<dbReference type="InterPro" id="IPR036249">
    <property type="entry name" value="Thioredoxin-like_sf"/>
</dbReference>
<dbReference type="InterPro" id="IPR013740">
    <property type="entry name" value="Redoxin"/>
</dbReference>
<dbReference type="OrthoDB" id="9794348at2"/>
<gene>
    <name evidence="6" type="ORF">CCAX7_44130</name>
</gene>
<keyword evidence="5" id="KW-0676">Redox-active center</keyword>
<dbReference type="PROSITE" id="PS51318">
    <property type="entry name" value="TAT"/>
    <property type="match status" value="1"/>
</dbReference>
<dbReference type="PANTHER" id="PTHR42852">
    <property type="entry name" value="THIOL:DISULFIDE INTERCHANGE PROTEIN DSBE"/>
    <property type="match status" value="1"/>
</dbReference>
<proteinExistence type="predicted"/>
<evidence type="ECO:0000256" key="2">
    <source>
        <dbReference type="ARBA" id="ARBA00022748"/>
    </source>
</evidence>
<keyword evidence="3" id="KW-0812">Transmembrane</keyword>
<keyword evidence="7" id="KW-1185">Reference proteome</keyword>
<dbReference type="AlphaFoldDB" id="A0A402CX80"/>
<keyword evidence="3" id="KW-0735">Signal-anchor</keyword>
<evidence type="ECO:0000313" key="7">
    <source>
        <dbReference type="Proteomes" id="UP000287394"/>
    </source>
</evidence>
<dbReference type="PROSITE" id="PS51352">
    <property type="entry name" value="THIOREDOXIN_2"/>
    <property type="match status" value="1"/>
</dbReference>
<dbReference type="SUPFAM" id="SSF52833">
    <property type="entry name" value="Thioredoxin-like"/>
    <property type="match status" value="1"/>
</dbReference>
<keyword evidence="4" id="KW-1015">Disulfide bond</keyword>
<dbReference type="InterPro" id="IPR006311">
    <property type="entry name" value="TAT_signal"/>
</dbReference>